<dbReference type="PROSITE" id="PS50932">
    <property type="entry name" value="HTH_LACI_2"/>
    <property type="match status" value="1"/>
</dbReference>
<sequence length="343" mass="36857">MAHQHDPGQRPPTSYDVARLAGCSQAAVSLWVTGNHVGRLSVDLQARIAAAVSELGYSTNRAAQRLSTGHGKTITFFFPGFRYDYFGSILDGVTQVLGRSWEIRFVDLRPLEDRHAPESLFQAAGGADSTVMLVASPSKRDLEALALLNRHRIVVIDAPECPPGASLVHYDMAPAIDRMSAHLAALGHRSIGYLALAGAASMTLEHREAVLRAATEHHGSRITHTAEAGTGAGEDSAKLQHTLSAWLEAGVTALVCADERLAYAVLRVASRSGIRIPQQLSIVSFNDSDVAAFLRPGLASIRLLPEPLGSKAAEIIRRNPKNPRMESIAAEYIARQSAAPARR</sequence>
<dbReference type="InterPro" id="IPR046335">
    <property type="entry name" value="LacI/GalR-like_sensor"/>
</dbReference>
<reference evidence="6 7" key="1">
    <citation type="submission" date="2023-07" db="EMBL/GenBank/DDBJ databases">
        <title>Sequencing the genomes of 1000 actinobacteria strains.</title>
        <authorList>
            <person name="Klenk H.-P."/>
        </authorList>
    </citation>
    <scope>NUCLEOTIDE SEQUENCE [LARGE SCALE GENOMIC DNA]</scope>
    <source>
        <strain evidence="6 7">DSM 41600</strain>
    </source>
</reference>
<organism evidence="6 7">
    <name type="scientific">Streptomyces demainii</name>
    <dbReference type="NCBI Taxonomy" id="588122"/>
    <lineage>
        <taxon>Bacteria</taxon>
        <taxon>Bacillati</taxon>
        <taxon>Actinomycetota</taxon>
        <taxon>Actinomycetes</taxon>
        <taxon>Kitasatosporales</taxon>
        <taxon>Streptomycetaceae</taxon>
        <taxon>Streptomyces</taxon>
    </lineage>
</organism>
<evidence type="ECO:0000256" key="1">
    <source>
        <dbReference type="ARBA" id="ARBA00023015"/>
    </source>
</evidence>
<dbReference type="InterPro" id="IPR010982">
    <property type="entry name" value="Lambda_DNA-bd_dom_sf"/>
</dbReference>
<gene>
    <name evidence="6" type="ORF">JOF35_008016</name>
</gene>
<dbReference type="Proteomes" id="UP001234880">
    <property type="component" value="Unassembled WGS sequence"/>
</dbReference>
<protein>
    <submittedName>
        <fullName evidence="6">DNA-binding LacI/PurR family transcriptional regulator</fullName>
    </submittedName>
</protein>
<evidence type="ECO:0000313" key="7">
    <source>
        <dbReference type="Proteomes" id="UP001234880"/>
    </source>
</evidence>
<dbReference type="PANTHER" id="PTHR30146:SF138">
    <property type="entry name" value="TRANSCRIPTIONAL REGULATORY PROTEIN"/>
    <property type="match status" value="1"/>
</dbReference>
<evidence type="ECO:0000256" key="4">
    <source>
        <dbReference type="SAM" id="MobiDB-lite"/>
    </source>
</evidence>
<evidence type="ECO:0000259" key="5">
    <source>
        <dbReference type="PROSITE" id="PS50932"/>
    </source>
</evidence>
<evidence type="ECO:0000256" key="2">
    <source>
        <dbReference type="ARBA" id="ARBA00023125"/>
    </source>
</evidence>
<feature type="domain" description="HTH lacI-type" evidence="5">
    <location>
        <begin position="12"/>
        <end position="68"/>
    </location>
</feature>
<dbReference type="EMBL" id="JAURUE010000002">
    <property type="protein sequence ID" value="MDP9615678.1"/>
    <property type="molecule type" value="Genomic_DNA"/>
</dbReference>
<dbReference type="RefSeq" id="WP_307112129.1">
    <property type="nucleotide sequence ID" value="NZ_JAURUE010000002.1"/>
</dbReference>
<dbReference type="Gene3D" id="3.40.50.2300">
    <property type="match status" value="2"/>
</dbReference>
<keyword evidence="3" id="KW-0804">Transcription</keyword>
<name>A0ABT9L4N9_9ACTN</name>
<feature type="region of interest" description="Disordered" evidence="4">
    <location>
        <begin position="215"/>
        <end position="234"/>
    </location>
</feature>
<proteinExistence type="predicted"/>
<dbReference type="Pfam" id="PF13377">
    <property type="entry name" value="Peripla_BP_3"/>
    <property type="match status" value="1"/>
</dbReference>
<accession>A0ABT9L4N9</accession>
<keyword evidence="2 6" id="KW-0238">DNA-binding</keyword>
<evidence type="ECO:0000256" key="3">
    <source>
        <dbReference type="ARBA" id="ARBA00023163"/>
    </source>
</evidence>
<evidence type="ECO:0000313" key="6">
    <source>
        <dbReference type="EMBL" id="MDP9615678.1"/>
    </source>
</evidence>
<keyword evidence="7" id="KW-1185">Reference proteome</keyword>
<keyword evidence="1" id="KW-0805">Transcription regulation</keyword>
<dbReference type="InterPro" id="IPR028082">
    <property type="entry name" value="Peripla_BP_I"/>
</dbReference>
<comment type="caution">
    <text evidence="6">The sequence shown here is derived from an EMBL/GenBank/DDBJ whole genome shotgun (WGS) entry which is preliminary data.</text>
</comment>
<dbReference type="Pfam" id="PF00356">
    <property type="entry name" value="LacI"/>
    <property type="match status" value="1"/>
</dbReference>
<dbReference type="SMART" id="SM00354">
    <property type="entry name" value="HTH_LACI"/>
    <property type="match status" value="1"/>
</dbReference>
<dbReference type="SUPFAM" id="SSF47413">
    <property type="entry name" value="lambda repressor-like DNA-binding domains"/>
    <property type="match status" value="1"/>
</dbReference>
<dbReference type="Gene3D" id="1.10.260.40">
    <property type="entry name" value="lambda repressor-like DNA-binding domains"/>
    <property type="match status" value="1"/>
</dbReference>
<dbReference type="PANTHER" id="PTHR30146">
    <property type="entry name" value="LACI-RELATED TRANSCRIPTIONAL REPRESSOR"/>
    <property type="match status" value="1"/>
</dbReference>
<dbReference type="InterPro" id="IPR000843">
    <property type="entry name" value="HTH_LacI"/>
</dbReference>
<dbReference type="SUPFAM" id="SSF53822">
    <property type="entry name" value="Periplasmic binding protein-like I"/>
    <property type="match status" value="1"/>
</dbReference>
<dbReference type="GO" id="GO:0003677">
    <property type="term" value="F:DNA binding"/>
    <property type="evidence" value="ECO:0007669"/>
    <property type="project" value="UniProtKB-KW"/>
</dbReference>